<dbReference type="Gene3D" id="3.90.1680.10">
    <property type="entry name" value="SOS response associated peptidase-like"/>
    <property type="match status" value="1"/>
</dbReference>
<keyword evidence="6" id="KW-0238">DNA-binding</keyword>
<gene>
    <name evidence="9" type="ORF">HMPREF1348_02359</name>
</gene>
<name>J6Y215_ENTFC</name>
<reference evidence="9 10" key="1">
    <citation type="submission" date="2012-04" db="EMBL/GenBank/DDBJ databases">
        <authorList>
            <person name="Weinstock G."/>
            <person name="Sodergren E."/>
            <person name="Lobos E.A."/>
            <person name="Fulton L."/>
            <person name="Fulton R."/>
            <person name="Courtney L."/>
            <person name="Fronick C."/>
            <person name="O'Laughlin M."/>
            <person name="Godfrey J."/>
            <person name="Wilson R.M."/>
            <person name="Miner T."/>
            <person name="Farmer C."/>
            <person name="Delehaunty K."/>
            <person name="Cordes M."/>
            <person name="Minx P."/>
            <person name="Tomlinson C."/>
            <person name="Chen J."/>
            <person name="Wollam A."/>
            <person name="Pepin K.H."/>
            <person name="Bhonagiri V."/>
            <person name="Zhang X."/>
            <person name="Suruliraj S."/>
            <person name="Warren W."/>
            <person name="Mitreva M."/>
            <person name="Mardis E.R."/>
            <person name="Wilson R.K."/>
        </authorList>
    </citation>
    <scope>NUCLEOTIDE SEQUENCE [LARGE SCALE GENOMIC DNA]</scope>
    <source>
        <strain evidence="9 10">505</strain>
    </source>
</reference>
<dbReference type="PATRIC" id="fig|1134806.3.peg.2250"/>
<dbReference type="InterPro" id="IPR003738">
    <property type="entry name" value="SRAP"/>
</dbReference>
<sequence length="215" mass="25263">MKAFCWCELLVAVYDRKKEGGGIRMCGRYFFDLESELLQNYYREAQKKQPEQAAKLAAGEIFPSNLVVTLRKEEENNLTPEIMKWGFTGFKKGQLMINARAETVEEKKTFHQPFLQNRCVFPMSGFYEWNEEKDKFMFSNKEKIVYIGGFYRSHHDEKTAESIIMTTEPNRTVAPIHDRMPLVLTEEQIEPWITDISFARKIITQQIPELVMEKV</sequence>
<keyword evidence="5" id="KW-0190">Covalent protein-DNA linkage</keyword>
<evidence type="ECO:0000256" key="2">
    <source>
        <dbReference type="ARBA" id="ARBA00022670"/>
    </source>
</evidence>
<dbReference type="SUPFAM" id="SSF143081">
    <property type="entry name" value="BB1717-like"/>
    <property type="match status" value="1"/>
</dbReference>
<dbReference type="Proteomes" id="UP000006403">
    <property type="component" value="Unassembled WGS sequence"/>
</dbReference>
<accession>J6Y215</accession>
<evidence type="ECO:0000313" key="10">
    <source>
        <dbReference type="Proteomes" id="UP000006403"/>
    </source>
</evidence>
<dbReference type="GO" id="GO:0008233">
    <property type="term" value="F:peptidase activity"/>
    <property type="evidence" value="ECO:0007669"/>
    <property type="project" value="UniProtKB-KW"/>
</dbReference>
<dbReference type="GO" id="GO:0006508">
    <property type="term" value="P:proteolysis"/>
    <property type="evidence" value="ECO:0007669"/>
    <property type="project" value="UniProtKB-KW"/>
</dbReference>
<keyword evidence="2 8" id="KW-0645">Protease</keyword>
<comment type="caution">
    <text evidence="9">The sequence shown here is derived from an EMBL/GenBank/DDBJ whole genome shotgun (WGS) entry which is preliminary data.</text>
</comment>
<proteinExistence type="inferred from homology"/>
<keyword evidence="3" id="KW-0227">DNA damage</keyword>
<dbReference type="EC" id="3.4.-.-" evidence="8"/>
<evidence type="ECO:0000313" key="9">
    <source>
        <dbReference type="EMBL" id="EJY43601.1"/>
    </source>
</evidence>
<protein>
    <recommendedName>
        <fullName evidence="8">Abasic site processing protein</fullName>
        <ecNumber evidence="8">3.4.-.-</ecNumber>
    </recommendedName>
</protein>
<organism evidence="9 10">
    <name type="scientific">Enterococcus faecium 505</name>
    <dbReference type="NCBI Taxonomy" id="1134806"/>
    <lineage>
        <taxon>Bacteria</taxon>
        <taxon>Bacillati</taxon>
        <taxon>Bacillota</taxon>
        <taxon>Bacilli</taxon>
        <taxon>Lactobacillales</taxon>
        <taxon>Enterococcaceae</taxon>
        <taxon>Enterococcus</taxon>
    </lineage>
</organism>
<evidence type="ECO:0000256" key="5">
    <source>
        <dbReference type="ARBA" id="ARBA00023124"/>
    </source>
</evidence>
<evidence type="ECO:0000256" key="1">
    <source>
        <dbReference type="ARBA" id="ARBA00008136"/>
    </source>
</evidence>
<dbReference type="PANTHER" id="PTHR13604">
    <property type="entry name" value="DC12-RELATED"/>
    <property type="match status" value="1"/>
</dbReference>
<evidence type="ECO:0000256" key="8">
    <source>
        <dbReference type="RuleBase" id="RU364100"/>
    </source>
</evidence>
<keyword evidence="7" id="KW-0456">Lyase</keyword>
<evidence type="ECO:0000256" key="3">
    <source>
        <dbReference type="ARBA" id="ARBA00022763"/>
    </source>
</evidence>
<evidence type="ECO:0000256" key="6">
    <source>
        <dbReference type="ARBA" id="ARBA00023125"/>
    </source>
</evidence>
<keyword evidence="4 8" id="KW-0378">Hydrolase</keyword>
<dbReference type="EMBL" id="AMBL01000079">
    <property type="protein sequence ID" value="EJY43601.1"/>
    <property type="molecule type" value="Genomic_DNA"/>
</dbReference>
<dbReference type="HOGENOM" id="CLU_035990_6_3_9"/>
<evidence type="ECO:0000256" key="4">
    <source>
        <dbReference type="ARBA" id="ARBA00022801"/>
    </source>
</evidence>
<dbReference type="GO" id="GO:0016829">
    <property type="term" value="F:lyase activity"/>
    <property type="evidence" value="ECO:0007669"/>
    <property type="project" value="UniProtKB-KW"/>
</dbReference>
<dbReference type="GO" id="GO:0003697">
    <property type="term" value="F:single-stranded DNA binding"/>
    <property type="evidence" value="ECO:0007669"/>
    <property type="project" value="InterPro"/>
</dbReference>
<dbReference type="InterPro" id="IPR036590">
    <property type="entry name" value="SRAP-like"/>
</dbReference>
<dbReference type="PANTHER" id="PTHR13604:SF0">
    <property type="entry name" value="ABASIC SITE PROCESSING PROTEIN HMCES"/>
    <property type="match status" value="1"/>
</dbReference>
<comment type="similarity">
    <text evidence="1 8">Belongs to the SOS response-associated peptidase family.</text>
</comment>
<evidence type="ECO:0000256" key="7">
    <source>
        <dbReference type="ARBA" id="ARBA00023239"/>
    </source>
</evidence>
<dbReference type="Pfam" id="PF02586">
    <property type="entry name" value="SRAP"/>
    <property type="match status" value="1"/>
</dbReference>
<dbReference type="AlphaFoldDB" id="J6Y215"/>
<dbReference type="GO" id="GO:0106300">
    <property type="term" value="P:protein-DNA covalent cross-linking repair"/>
    <property type="evidence" value="ECO:0007669"/>
    <property type="project" value="InterPro"/>
</dbReference>